<evidence type="ECO:0000256" key="5">
    <source>
        <dbReference type="ARBA" id="ARBA00032749"/>
    </source>
</evidence>
<dbReference type="SUPFAM" id="SSF103473">
    <property type="entry name" value="MFS general substrate transporter"/>
    <property type="match status" value="1"/>
</dbReference>
<feature type="compositionally biased region" description="Polar residues" evidence="6">
    <location>
        <begin position="59"/>
        <end position="72"/>
    </location>
</feature>
<dbReference type="EC" id="4.3.2.1" evidence="4"/>
<dbReference type="GO" id="GO:0042450">
    <property type="term" value="P:L-arginine biosynthetic process via ornithine"/>
    <property type="evidence" value="ECO:0007669"/>
    <property type="project" value="InterPro"/>
</dbReference>
<dbReference type="SUPFAM" id="SSF48557">
    <property type="entry name" value="L-aspartase-like"/>
    <property type="match status" value="1"/>
</dbReference>
<dbReference type="Gene3D" id="1.10.275.10">
    <property type="entry name" value="Fumarase/aspartase (N-terminal domain)"/>
    <property type="match status" value="1"/>
</dbReference>
<dbReference type="Gene3D" id="1.20.1250.20">
    <property type="entry name" value="MFS general substrate transporter like domains"/>
    <property type="match status" value="1"/>
</dbReference>
<dbReference type="AlphaFoldDB" id="A0AAD5US62"/>
<evidence type="ECO:0000256" key="7">
    <source>
        <dbReference type="SAM" id="Phobius"/>
    </source>
</evidence>
<dbReference type="InterPro" id="IPR024083">
    <property type="entry name" value="Fumarase/histidase_N"/>
</dbReference>
<protein>
    <recommendedName>
        <fullName evidence="4">argininosuccinate lyase</fullName>
        <ecNumber evidence="4">4.3.2.1</ecNumber>
    </recommendedName>
    <alternativeName>
        <fullName evidence="5">Arginosuccinase</fullName>
    </alternativeName>
</protein>
<dbReference type="FunFam" id="1.10.275.10:FF:000002">
    <property type="entry name" value="Argininosuccinate lyase"/>
    <property type="match status" value="1"/>
</dbReference>
<keyword evidence="7" id="KW-0812">Transmembrane</keyword>
<dbReference type="PANTHER" id="PTHR43814:SF1">
    <property type="entry name" value="ARGININOSUCCINATE LYASE"/>
    <property type="match status" value="1"/>
</dbReference>
<dbReference type="InterPro" id="IPR036259">
    <property type="entry name" value="MFS_trans_sf"/>
</dbReference>
<comment type="similarity">
    <text evidence="3">Belongs to the lyase 1 family. Argininosuccinate lyase subfamily.</text>
</comment>
<reference evidence="9" key="1">
    <citation type="submission" date="2022-07" db="EMBL/GenBank/DDBJ databases">
        <title>Genome Sequence of Physisporinus lineatus.</title>
        <authorList>
            <person name="Buettner E."/>
        </authorList>
    </citation>
    <scope>NUCLEOTIDE SEQUENCE</scope>
    <source>
        <strain evidence="9">VT162</strain>
    </source>
</reference>
<name>A0AAD5US62_9APHY</name>
<evidence type="ECO:0000256" key="4">
    <source>
        <dbReference type="ARBA" id="ARBA00012338"/>
    </source>
</evidence>
<evidence type="ECO:0000259" key="8">
    <source>
        <dbReference type="Pfam" id="PF00206"/>
    </source>
</evidence>
<evidence type="ECO:0000313" key="10">
    <source>
        <dbReference type="Proteomes" id="UP001212997"/>
    </source>
</evidence>
<dbReference type="EMBL" id="JANAWD010000728">
    <property type="protein sequence ID" value="KAJ3476279.1"/>
    <property type="molecule type" value="Genomic_DNA"/>
</dbReference>
<evidence type="ECO:0000256" key="6">
    <source>
        <dbReference type="SAM" id="MobiDB-lite"/>
    </source>
</evidence>
<organism evidence="9 10">
    <name type="scientific">Meripilus lineatus</name>
    <dbReference type="NCBI Taxonomy" id="2056292"/>
    <lineage>
        <taxon>Eukaryota</taxon>
        <taxon>Fungi</taxon>
        <taxon>Dikarya</taxon>
        <taxon>Basidiomycota</taxon>
        <taxon>Agaricomycotina</taxon>
        <taxon>Agaricomycetes</taxon>
        <taxon>Polyporales</taxon>
        <taxon>Meripilaceae</taxon>
        <taxon>Meripilus</taxon>
    </lineage>
</organism>
<dbReference type="InterPro" id="IPR022761">
    <property type="entry name" value="Fumarate_lyase_N"/>
</dbReference>
<dbReference type="GO" id="GO:0016020">
    <property type="term" value="C:membrane"/>
    <property type="evidence" value="ECO:0007669"/>
    <property type="project" value="InterPro"/>
</dbReference>
<comment type="caution">
    <text evidence="9">The sequence shown here is derived from an EMBL/GenBank/DDBJ whole genome shotgun (WGS) entry which is preliminary data.</text>
</comment>
<evidence type="ECO:0000256" key="3">
    <source>
        <dbReference type="ARBA" id="ARBA00010755"/>
    </source>
</evidence>
<comment type="catalytic activity">
    <reaction evidence="1">
        <text>2-(N(omega)-L-arginino)succinate = fumarate + L-arginine</text>
        <dbReference type="Rhea" id="RHEA:24020"/>
        <dbReference type="ChEBI" id="CHEBI:29806"/>
        <dbReference type="ChEBI" id="CHEBI:32682"/>
        <dbReference type="ChEBI" id="CHEBI:57472"/>
        <dbReference type="EC" id="4.3.2.1"/>
    </reaction>
</comment>
<evidence type="ECO:0000256" key="1">
    <source>
        <dbReference type="ARBA" id="ARBA00000985"/>
    </source>
</evidence>
<feature type="transmembrane region" description="Helical" evidence="7">
    <location>
        <begin position="118"/>
        <end position="145"/>
    </location>
</feature>
<dbReference type="Gene3D" id="1.20.200.10">
    <property type="entry name" value="Fumarase/aspartase (Central domain)"/>
    <property type="match status" value="1"/>
</dbReference>
<dbReference type="InterPro" id="IPR008948">
    <property type="entry name" value="L-Aspartase-like"/>
</dbReference>
<dbReference type="InterPro" id="IPR009049">
    <property type="entry name" value="Argininosuccinate_lyase"/>
</dbReference>
<feature type="region of interest" description="Disordered" evidence="6">
    <location>
        <begin position="59"/>
        <end position="104"/>
    </location>
</feature>
<comment type="pathway">
    <text evidence="2">Amino-acid biosynthesis; L-arginine biosynthesis; L-arginine from L-ornithine and carbamoyl phosphate: step 3/3.</text>
</comment>
<evidence type="ECO:0000313" key="9">
    <source>
        <dbReference type="EMBL" id="KAJ3476279.1"/>
    </source>
</evidence>
<dbReference type="PRINTS" id="PR00145">
    <property type="entry name" value="ARGSUCLYASE"/>
</dbReference>
<feature type="domain" description="Fumarate lyase N-terminal" evidence="8">
    <location>
        <begin position="508"/>
        <end position="747"/>
    </location>
</feature>
<dbReference type="Proteomes" id="UP001212997">
    <property type="component" value="Unassembled WGS sequence"/>
</dbReference>
<accession>A0AAD5US62</accession>
<dbReference type="PRINTS" id="PR00149">
    <property type="entry name" value="FUMRATELYASE"/>
</dbReference>
<dbReference type="GO" id="GO:0004056">
    <property type="term" value="F:argininosuccinate lyase activity"/>
    <property type="evidence" value="ECO:0007669"/>
    <property type="project" value="UniProtKB-EC"/>
</dbReference>
<feature type="transmembrane region" description="Helical" evidence="7">
    <location>
        <begin position="395"/>
        <end position="423"/>
    </location>
</feature>
<dbReference type="GO" id="GO:0012505">
    <property type="term" value="C:endomembrane system"/>
    <property type="evidence" value="ECO:0007669"/>
    <property type="project" value="UniProtKB-SubCell"/>
</dbReference>
<dbReference type="GO" id="GO:0005829">
    <property type="term" value="C:cytosol"/>
    <property type="evidence" value="ECO:0007669"/>
    <property type="project" value="TreeGrafter"/>
</dbReference>
<feature type="transmembrane region" description="Helical" evidence="7">
    <location>
        <begin position="202"/>
        <end position="222"/>
    </location>
</feature>
<gene>
    <name evidence="9" type="ORF">NLI96_g11269</name>
</gene>
<keyword evidence="10" id="KW-1185">Reference proteome</keyword>
<feature type="transmembrane region" description="Helical" evidence="7">
    <location>
        <begin position="31"/>
        <end position="50"/>
    </location>
</feature>
<feature type="transmembrane region" description="Helical" evidence="7">
    <location>
        <begin position="316"/>
        <end position="340"/>
    </location>
</feature>
<dbReference type="Pfam" id="PF00206">
    <property type="entry name" value="Lyase_1"/>
    <property type="match status" value="1"/>
</dbReference>
<sequence length="748" mass="81156">MALFGFSPLLLSAIASKFFTNSETGLNVTYFIGFLALLTGFIHLFSAICMQGAEKLTPSVSQDGTISTSSNAVDFPEDSEQEPLLSSPTKSTSDADPSIVTVPEPQDGSVGDLLKDPYFWLLLIVCLVVIGAAETVMANLGSVYLSLPTSSSTSPDVSTQVQLLSASNTLSRLLVGPVADFVSPVAAYVQGGVWSFPRKQHVSRVAFLVGAALLVSATLFLLETGIRSRETMWPLSVGIGIAYGTTFTILPGILSSIWGIPNLGRNFGVISYSPFVGTTLFSYLYAFVAESHTGPDETACEGTKCWELTFGLSSGLALLAAGAALVLHGAATSVMAYGWFGLKTLPINGWIEHQTGGHLQFLTIQGLAVAWLTMALSFVSDMMPSLKIVKRLKRVLFMIAMPLAVVISSIYWTLILFFPSLILRPEESSVPQAEPSTSASTDLFWIPLEMDLALHAAPAISLLLDFFLFEKKYSKNQASYGGFVVASLAGTGYGWWVEYCAKHNGTYIAGSIAYSKALTLVGILTKEEETEITRGLNAVLKEWQDGTFEVEPDDEDIHTANERRLSQLIGPLGGKLHTGRSRNDQVATDMRLWLLGEIENVTEGLTGLIRVMVERADQEKDILLPGYTHLQVCTSEDNPIRWSHLLLSHAFSFHSDLERLQQLIPRVSVLPLGCGALAGNPFVVDREFLAKELGFQSVAENSLNGVGDRDFIVEFLMWASLAMTHISRMAEDLVIYSQLGPSLGFVEP</sequence>
<feature type="compositionally biased region" description="Polar residues" evidence="6">
    <location>
        <begin position="84"/>
        <end position="95"/>
    </location>
</feature>
<evidence type="ECO:0000256" key="2">
    <source>
        <dbReference type="ARBA" id="ARBA00004941"/>
    </source>
</evidence>
<dbReference type="InterPro" id="IPR000362">
    <property type="entry name" value="Fumarate_lyase_fam"/>
</dbReference>
<keyword evidence="7" id="KW-0472">Membrane</keyword>
<feature type="transmembrane region" description="Helical" evidence="7">
    <location>
        <begin position="360"/>
        <end position="383"/>
    </location>
</feature>
<feature type="transmembrane region" description="Helical" evidence="7">
    <location>
        <begin position="234"/>
        <end position="258"/>
    </location>
</feature>
<dbReference type="PANTHER" id="PTHR43814">
    <property type="entry name" value="ARGININOSUCCINATE LYASE"/>
    <property type="match status" value="1"/>
</dbReference>
<keyword evidence="7" id="KW-1133">Transmembrane helix</keyword>
<proteinExistence type="inferred from homology"/>
<feature type="transmembrane region" description="Helical" evidence="7">
    <location>
        <begin position="270"/>
        <end position="288"/>
    </location>
</feature>